<dbReference type="GO" id="GO:0003993">
    <property type="term" value="F:acid phosphatase activity"/>
    <property type="evidence" value="ECO:0007669"/>
    <property type="project" value="UniProtKB-EC"/>
</dbReference>
<evidence type="ECO:0000313" key="8">
    <source>
        <dbReference type="EMBL" id="CAL1527067.1"/>
    </source>
</evidence>
<feature type="chain" id="PRO_5043112798" description="Purple acid phosphatase" evidence="3">
    <location>
        <begin position="20"/>
        <end position="506"/>
    </location>
</feature>
<evidence type="ECO:0000313" key="9">
    <source>
        <dbReference type="Proteomes" id="UP001497497"/>
    </source>
</evidence>
<comment type="catalytic activity">
    <reaction evidence="3">
        <text>a phosphate monoester + H2O = an alcohol + phosphate</text>
        <dbReference type="Rhea" id="RHEA:15017"/>
        <dbReference type="ChEBI" id="CHEBI:15377"/>
        <dbReference type="ChEBI" id="CHEBI:30879"/>
        <dbReference type="ChEBI" id="CHEBI:43474"/>
        <dbReference type="ChEBI" id="CHEBI:67140"/>
        <dbReference type="EC" id="3.1.3.2"/>
    </reaction>
</comment>
<gene>
    <name evidence="8" type="ORF">GSLYS_00001244001</name>
</gene>
<evidence type="ECO:0000256" key="1">
    <source>
        <dbReference type="ARBA" id="ARBA00022729"/>
    </source>
</evidence>
<keyword evidence="4" id="KW-0812">Transmembrane</keyword>
<accession>A0AAV2H078</accession>
<dbReference type="AlphaFoldDB" id="A0AAV2H078"/>
<feature type="transmembrane region" description="Helical" evidence="4">
    <location>
        <begin position="478"/>
        <end position="495"/>
    </location>
</feature>
<dbReference type="InterPro" id="IPR015914">
    <property type="entry name" value="PAPs_N"/>
</dbReference>
<dbReference type="Gene3D" id="3.60.21.10">
    <property type="match status" value="1"/>
</dbReference>
<evidence type="ECO:0000259" key="5">
    <source>
        <dbReference type="Pfam" id="PF00149"/>
    </source>
</evidence>
<evidence type="ECO:0000259" key="6">
    <source>
        <dbReference type="Pfam" id="PF14008"/>
    </source>
</evidence>
<dbReference type="InterPro" id="IPR004843">
    <property type="entry name" value="Calcineurin-like_PHP"/>
</dbReference>
<dbReference type="InterPro" id="IPR008963">
    <property type="entry name" value="Purple_acid_Pase-like_N"/>
</dbReference>
<protein>
    <recommendedName>
        <fullName evidence="3">Purple acid phosphatase</fullName>
        <ecNumber evidence="3">3.1.3.2</ecNumber>
    </recommendedName>
</protein>
<keyword evidence="2" id="KW-0325">Glycoprotein</keyword>
<dbReference type="Gene3D" id="2.60.40.380">
    <property type="entry name" value="Purple acid phosphatase-like, N-terminal"/>
    <property type="match status" value="1"/>
</dbReference>
<keyword evidence="1 3" id="KW-0732">Signal</keyword>
<reference evidence="8 9" key="1">
    <citation type="submission" date="2024-04" db="EMBL/GenBank/DDBJ databases">
        <authorList>
            <consortium name="Genoscope - CEA"/>
            <person name="William W."/>
        </authorList>
    </citation>
    <scope>NUCLEOTIDE SEQUENCE [LARGE SCALE GENOMIC DNA]</scope>
</reference>
<dbReference type="Pfam" id="PF00149">
    <property type="entry name" value="Metallophos"/>
    <property type="match status" value="1"/>
</dbReference>
<comment type="similarity">
    <text evidence="3">Belongs to the metallophosphoesterase superfamily. Purple acid phosphatase family.</text>
</comment>
<dbReference type="SUPFAM" id="SSF49363">
    <property type="entry name" value="Purple acid phosphatase, N-terminal domain"/>
    <property type="match status" value="1"/>
</dbReference>
<dbReference type="EMBL" id="CAXITT010000012">
    <property type="protein sequence ID" value="CAL1527067.1"/>
    <property type="molecule type" value="Genomic_DNA"/>
</dbReference>
<feature type="signal peptide" evidence="3">
    <location>
        <begin position="1"/>
        <end position="19"/>
    </location>
</feature>
<dbReference type="GO" id="GO:0046872">
    <property type="term" value="F:metal ion binding"/>
    <property type="evidence" value="ECO:0007669"/>
    <property type="project" value="InterPro"/>
</dbReference>
<feature type="domain" description="Calcineurin-like phosphoesterase" evidence="5">
    <location>
        <begin position="146"/>
        <end position="343"/>
    </location>
</feature>
<proteinExistence type="inferred from homology"/>
<dbReference type="EC" id="3.1.3.2" evidence="3"/>
<dbReference type="InterPro" id="IPR025733">
    <property type="entry name" value="PAPs_C"/>
</dbReference>
<sequence length="506" mass="58847">MNLITSLVWFIIFLFQANGHHGHRQHGFNLAGRLASSYNNRNNPEQIHISLGSLPYDIVMMWSTKEEETFYVEYGNDPKTLTRAKGAISELKIDSEQAARFLHRAELLGLKPGARYSYRIINGNSTVKSETLTFEVPHNDSAKSHSFLIVADMGMLTKALQFLIHEAVNGEYEVVFHVGDIAYNLNSEGGSLGDHYMNRVAKFTSHVPYMTTPGDHERFRSFYHYRYRFSMPNSPWPMKEENLWYSIDIGHTHFISINTEYFLPESEYKSHQLQWLRQDLKAANKKRKSSPWIIVMGHKPIYCTKSVMEQECHKENSAIREELEDLFFEQGVDLYISGHKHSYERSWPMYLSRTFQTNYFNPMAPVYIINGAMGYEYLFDEQKSSPYWLAFSVSDKRKELFARLNVINETHLVWTVHAASTNEEVDYVQIIQKNHGSFGKPGVAALDKIKPRTNRQDLPPEPFHIVDVESQSYQSRRLILFSAVFSLSFILFLFLRSHKVRKVLHL</sequence>
<keyword evidence="9" id="KW-1185">Reference proteome</keyword>
<evidence type="ECO:0000256" key="4">
    <source>
        <dbReference type="SAM" id="Phobius"/>
    </source>
</evidence>
<dbReference type="Pfam" id="PF14008">
    <property type="entry name" value="Metallophos_C"/>
    <property type="match status" value="1"/>
</dbReference>
<comment type="caution">
    <text evidence="8">The sequence shown here is derived from an EMBL/GenBank/DDBJ whole genome shotgun (WGS) entry which is preliminary data.</text>
</comment>
<evidence type="ECO:0000256" key="2">
    <source>
        <dbReference type="ARBA" id="ARBA00023180"/>
    </source>
</evidence>
<keyword evidence="4" id="KW-0472">Membrane</keyword>
<dbReference type="PANTHER" id="PTHR45867">
    <property type="entry name" value="PURPLE ACID PHOSPHATASE"/>
    <property type="match status" value="1"/>
</dbReference>
<keyword evidence="4" id="KW-1133">Transmembrane helix</keyword>
<dbReference type="InterPro" id="IPR041792">
    <property type="entry name" value="MPP_PAP"/>
</dbReference>
<organism evidence="8 9">
    <name type="scientific">Lymnaea stagnalis</name>
    <name type="common">Great pond snail</name>
    <name type="synonym">Helix stagnalis</name>
    <dbReference type="NCBI Taxonomy" id="6523"/>
    <lineage>
        <taxon>Eukaryota</taxon>
        <taxon>Metazoa</taxon>
        <taxon>Spiralia</taxon>
        <taxon>Lophotrochozoa</taxon>
        <taxon>Mollusca</taxon>
        <taxon>Gastropoda</taxon>
        <taxon>Heterobranchia</taxon>
        <taxon>Euthyneura</taxon>
        <taxon>Panpulmonata</taxon>
        <taxon>Hygrophila</taxon>
        <taxon>Lymnaeoidea</taxon>
        <taxon>Lymnaeidae</taxon>
        <taxon>Lymnaea</taxon>
    </lineage>
</organism>
<name>A0AAV2H078_LYMST</name>
<dbReference type="SUPFAM" id="SSF56300">
    <property type="entry name" value="Metallo-dependent phosphatases"/>
    <property type="match status" value="1"/>
</dbReference>
<dbReference type="Proteomes" id="UP001497497">
    <property type="component" value="Unassembled WGS sequence"/>
</dbReference>
<feature type="domain" description="Purple acid phosphatase N-terminal" evidence="7">
    <location>
        <begin position="44"/>
        <end position="134"/>
    </location>
</feature>
<evidence type="ECO:0000256" key="3">
    <source>
        <dbReference type="RuleBase" id="RU361203"/>
    </source>
</evidence>
<feature type="domain" description="Purple acid phosphatase C-terminal" evidence="6">
    <location>
        <begin position="364"/>
        <end position="426"/>
    </location>
</feature>
<dbReference type="Pfam" id="PF16656">
    <property type="entry name" value="Pur_ac_phosph_N"/>
    <property type="match status" value="1"/>
</dbReference>
<dbReference type="InterPro" id="IPR029052">
    <property type="entry name" value="Metallo-depent_PP-like"/>
</dbReference>
<evidence type="ECO:0000259" key="7">
    <source>
        <dbReference type="Pfam" id="PF16656"/>
    </source>
</evidence>
<keyword evidence="3" id="KW-0378">Hydrolase</keyword>
<dbReference type="CDD" id="cd00839">
    <property type="entry name" value="MPP_PAPs"/>
    <property type="match status" value="1"/>
</dbReference>